<evidence type="ECO:0000313" key="2">
    <source>
        <dbReference type="EMBL" id="KAH7442052.1"/>
    </source>
</evidence>
<dbReference type="PROSITE" id="PS51934">
    <property type="entry name" value="LRAT"/>
    <property type="match status" value="1"/>
</dbReference>
<dbReference type="Pfam" id="PF04970">
    <property type="entry name" value="LRAT"/>
    <property type="match status" value="1"/>
</dbReference>
<organism evidence="2 3">
    <name type="scientific">Ceratopteris richardii</name>
    <name type="common">Triangle waterfern</name>
    <dbReference type="NCBI Taxonomy" id="49495"/>
    <lineage>
        <taxon>Eukaryota</taxon>
        <taxon>Viridiplantae</taxon>
        <taxon>Streptophyta</taxon>
        <taxon>Embryophyta</taxon>
        <taxon>Tracheophyta</taxon>
        <taxon>Polypodiopsida</taxon>
        <taxon>Polypodiidae</taxon>
        <taxon>Polypodiales</taxon>
        <taxon>Pteridineae</taxon>
        <taxon>Pteridaceae</taxon>
        <taxon>Parkerioideae</taxon>
        <taxon>Ceratopteris</taxon>
    </lineage>
</organism>
<name>A0A8T2V3S4_CERRI</name>
<dbReference type="EMBL" id="CM035408">
    <property type="protein sequence ID" value="KAH7442052.1"/>
    <property type="molecule type" value="Genomic_DNA"/>
</dbReference>
<feature type="domain" description="LRAT" evidence="1">
    <location>
        <begin position="20"/>
        <end position="171"/>
    </location>
</feature>
<dbReference type="Gene3D" id="3.90.1720.10">
    <property type="entry name" value="endopeptidase domain like (from Nostoc punctiforme)"/>
    <property type="match status" value="1"/>
</dbReference>
<dbReference type="PANTHER" id="PTHR46137:SF3">
    <property type="entry name" value="OS05G0310600 PROTEIN"/>
    <property type="match status" value="1"/>
</dbReference>
<sequence>MGLLSNRIKREDLEPGDHIYSWRFAYSYAHHGIYVGDGSVIHFTRGQGRETGTGTCLDKIITSSSSLSKASASCTRGCDGDLGGNGVVQTCLECFLHGYPLYRFEYNENVFTFLAKTRGGMCSLAISDPSDIVLHRSQYLLANGFGDYHIFHNNCEDFAVYCKTGLLVLDSKHVGRSGQAVSFLGMPVATILSSPLRFFAAEVWSTLMITTAMYCLSRYAADVGVRKDVAKVPVEELVHILRPLRATQQADVEIDNVEESEVEQEACLAR</sequence>
<gene>
    <name evidence="2" type="ORF">KP509_03G068300</name>
</gene>
<proteinExistence type="predicted"/>
<keyword evidence="3" id="KW-1185">Reference proteome</keyword>
<comment type="caution">
    <text evidence="2">The sequence shown here is derived from an EMBL/GenBank/DDBJ whole genome shotgun (WGS) entry which is preliminary data.</text>
</comment>
<accession>A0A8T2V3S4</accession>
<protein>
    <recommendedName>
        <fullName evidence="1">LRAT domain-containing protein</fullName>
    </recommendedName>
</protein>
<dbReference type="OMA" id="TCTHTED"/>
<dbReference type="InterPro" id="IPR007053">
    <property type="entry name" value="LRAT_dom"/>
</dbReference>
<dbReference type="AlphaFoldDB" id="A0A8T2V3S4"/>
<dbReference type="Proteomes" id="UP000825935">
    <property type="component" value="Chromosome 3"/>
</dbReference>
<evidence type="ECO:0000259" key="1">
    <source>
        <dbReference type="PROSITE" id="PS51934"/>
    </source>
</evidence>
<reference evidence="2" key="1">
    <citation type="submission" date="2021-08" db="EMBL/GenBank/DDBJ databases">
        <title>WGS assembly of Ceratopteris richardii.</title>
        <authorList>
            <person name="Marchant D.B."/>
            <person name="Chen G."/>
            <person name="Jenkins J."/>
            <person name="Shu S."/>
            <person name="Leebens-Mack J."/>
            <person name="Grimwood J."/>
            <person name="Schmutz J."/>
            <person name="Soltis P."/>
            <person name="Soltis D."/>
            <person name="Chen Z.-H."/>
        </authorList>
    </citation>
    <scope>NUCLEOTIDE SEQUENCE</scope>
    <source>
        <strain evidence="2">Whitten #5841</strain>
        <tissue evidence="2">Leaf</tissue>
    </source>
</reference>
<dbReference type="PANTHER" id="PTHR46137">
    <property type="entry name" value="OS05G0310600 PROTEIN"/>
    <property type="match status" value="1"/>
</dbReference>
<evidence type="ECO:0000313" key="3">
    <source>
        <dbReference type="Proteomes" id="UP000825935"/>
    </source>
</evidence>
<dbReference type="OrthoDB" id="421951at2759"/>